<dbReference type="InterPro" id="IPR036188">
    <property type="entry name" value="FAD/NAD-bd_sf"/>
</dbReference>
<dbReference type="RefSeq" id="WP_188903210.1">
    <property type="nucleotide sequence ID" value="NZ_BMOM01000010.1"/>
</dbReference>
<comment type="caution">
    <text evidence="3">The sequence shown here is derived from an EMBL/GenBank/DDBJ whole genome shotgun (WGS) entry which is preliminary data.</text>
</comment>
<keyword evidence="4" id="KW-1185">Reference proteome</keyword>
<accession>A0ABQ2GQP6</accession>
<name>A0ABQ2GQP6_9DEIO</name>
<evidence type="ECO:0000313" key="4">
    <source>
        <dbReference type="Proteomes" id="UP000661918"/>
    </source>
</evidence>
<dbReference type="PANTHER" id="PTHR13847">
    <property type="entry name" value="SARCOSINE DEHYDROGENASE-RELATED"/>
    <property type="match status" value="1"/>
</dbReference>
<proteinExistence type="predicted"/>
<evidence type="ECO:0000256" key="1">
    <source>
        <dbReference type="ARBA" id="ARBA00023002"/>
    </source>
</evidence>
<dbReference type="EMBL" id="BMOM01000010">
    <property type="protein sequence ID" value="GGM08494.1"/>
    <property type="molecule type" value="Genomic_DNA"/>
</dbReference>
<evidence type="ECO:0000259" key="2">
    <source>
        <dbReference type="Pfam" id="PF01266"/>
    </source>
</evidence>
<dbReference type="Pfam" id="PF01266">
    <property type="entry name" value="DAO"/>
    <property type="match status" value="1"/>
</dbReference>
<keyword evidence="1" id="KW-0560">Oxidoreductase</keyword>
<sequence>MTTALIIGGGIAGASAAYFLANRGVEVTVVDAGRHAASHVPSALINPVRGQSGGVDARALAGMALTWTLVQDLQNAGFAVPHGQGGVLRPLPDDRTRERFGRNLPPDLERRWLAPEESPVPLSPGWAHALWLPQGGWLDGAAFTRALLAASGAMVVREQAAGWTAHTVTLQASPTSPARSLTAHAVLHCGGSLGATLARETGTHRMGTLLTLDRAATHVPVSFGAYLAPSAVGGVLGATFEAPAPTWTEPGLPLASLGWLLGKGEALTDLGGVNVTGRWTGSRLSGLRVGRESDGVWRLSGLGSKGFLLGPLLARDLATQVAAAQETAPSP</sequence>
<protein>
    <submittedName>
        <fullName evidence="3">Oxidoreductase</fullName>
    </submittedName>
</protein>
<dbReference type="Gene3D" id="3.30.9.10">
    <property type="entry name" value="D-Amino Acid Oxidase, subunit A, domain 2"/>
    <property type="match status" value="1"/>
</dbReference>
<gene>
    <name evidence="3" type="ORF">GCM10010841_16010</name>
</gene>
<dbReference type="Proteomes" id="UP000661918">
    <property type="component" value="Unassembled WGS sequence"/>
</dbReference>
<dbReference type="SUPFAM" id="SSF51905">
    <property type="entry name" value="FAD/NAD(P)-binding domain"/>
    <property type="match status" value="1"/>
</dbReference>
<reference evidence="4" key="1">
    <citation type="journal article" date="2019" name="Int. J. Syst. Evol. Microbiol.">
        <title>The Global Catalogue of Microorganisms (GCM) 10K type strain sequencing project: providing services to taxonomists for standard genome sequencing and annotation.</title>
        <authorList>
            <consortium name="The Broad Institute Genomics Platform"/>
            <consortium name="The Broad Institute Genome Sequencing Center for Infectious Disease"/>
            <person name="Wu L."/>
            <person name="Ma J."/>
        </authorList>
    </citation>
    <scope>NUCLEOTIDE SEQUENCE [LARGE SCALE GENOMIC DNA]</scope>
    <source>
        <strain evidence="4">JCM 15443</strain>
    </source>
</reference>
<dbReference type="InterPro" id="IPR006076">
    <property type="entry name" value="FAD-dep_OxRdtase"/>
</dbReference>
<feature type="domain" description="FAD dependent oxidoreductase" evidence="2">
    <location>
        <begin position="5"/>
        <end position="318"/>
    </location>
</feature>
<evidence type="ECO:0000313" key="3">
    <source>
        <dbReference type="EMBL" id="GGM08494.1"/>
    </source>
</evidence>
<organism evidence="3 4">
    <name type="scientific">Deinococcus aerophilus</name>
    <dbReference type="NCBI Taxonomy" id="522488"/>
    <lineage>
        <taxon>Bacteria</taxon>
        <taxon>Thermotogati</taxon>
        <taxon>Deinococcota</taxon>
        <taxon>Deinococci</taxon>
        <taxon>Deinococcales</taxon>
        <taxon>Deinococcaceae</taxon>
        <taxon>Deinococcus</taxon>
    </lineage>
</organism>
<dbReference type="PANTHER" id="PTHR13847:SF289">
    <property type="entry name" value="GLYCINE OXIDASE"/>
    <property type="match status" value="1"/>
</dbReference>
<dbReference type="Gene3D" id="3.50.50.60">
    <property type="entry name" value="FAD/NAD(P)-binding domain"/>
    <property type="match status" value="1"/>
</dbReference>